<protein>
    <recommendedName>
        <fullName evidence="4">Cell division protein FtsL</fullName>
    </recommendedName>
</protein>
<name>A0A419VVB7_9BACT</name>
<evidence type="ECO:0000313" key="2">
    <source>
        <dbReference type="EMBL" id="RKD86089.1"/>
    </source>
</evidence>
<dbReference type="OrthoDB" id="1082825at2"/>
<dbReference type="AlphaFoldDB" id="A0A419VVB7"/>
<dbReference type="RefSeq" id="WP_120275418.1">
    <property type="nucleotide sequence ID" value="NZ_RAPN01000005.1"/>
</dbReference>
<keyword evidence="1" id="KW-1133">Transmembrane helix</keyword>
<organism evidence="2 3">
    <name type="scientific">Mangrovibacterium diazotrophicum</name>
    <dbReference type="NCBI Taxonomy" id="1261403"/>
    <lineage>
        <taxon>Bacteria</taxon>
        <taxon>Pseudomonadati</taxon>
        <taxon>Bacteroidota</taxon>
        <taxon>Bacteroidia</taxon>
        <taxon>Marinilabiliales</taxon>
        <taxon>Prolixibacteraceae</taxon>
        <taxon>Mangrovibacterium</taxon>
    </lineage>
</organism>
<dbReference type="InterPro" id="IPR045755">
    <property type="entry name" value="FtsL-like"/>
</dbReference>
<sequence>MSEETGHIDKGKKGRPILKSFLGGSILASEKALSQIPFVLFIVFLFILIIANRYWSEKTLTEMEAVQDSIKELRASSVTFETELMRMNRPSEIANKVYDGGLDLVEPQEPPRRLSVEKLKK</sequence>
<dbReference type="Pfam" id="PF19579">
    <property type="entry name" value="FtsL_2"/>
    <property type="match status" value="1"/>
</dbReference>
<evidence type="ECO:0008006" key="4">
    <source>
        <dbReference type="Google" id="ProtNLM"/>
    </source>
</evidence>
<proteinExistence type="predicted"/>
<keyword evidence="1" id="KW-0472">Membrane</keyword>
<feature type="transmembrane region" description="Helical" evidence="1">
    <location>
        <begin position="32"/>
        <end position="51"/>
    </location>
</feature>
<keyword evidence="1" id="KW-0812">Transmembrane</keyword>
<evidence type="ECO:0000256" key="1">
    <source>
        <dbReference type="SAM" id="Phobius"/>
    </source>
</evidence>
<gene>
    <name evidence="2" type="ORF">BC643_4405</name>
</gene>
<evidence type="ECO:0000313" key="3">
    <source>
        <dbReference type="Proteomes" id="UP000283387"/>
    </source>
</evidence>
<dbReference type="EMBL" id="RAPN01000005">
    <property type="protein sequence ID" value="RKD86089.1"/>
    <property type="molecule type" value="Genomic_DNA"/>
</dbReference>
<reference evidence="2 3" key="1">
    <citation type="submission" date="2018-09" db="EMBL/GenBank/DDBJ databases">
        <title>Genomic Encyclopedia of Archaeal and Bacterial Type Strains, Phase II (KMG-II): from individual species to whole genera.</title>
        <authorList>
            <person name="Goeker M."/>
        </authorList>
    </citation>
    <scope>NUCLEOTIDE SEQUENCE [LARGE SCALE GENOMIC DNA]</scope>
    <source>
        <strain evidence="2 3">DSM 27148</strain>
    </source>
</reference>
<dbReference type="Proteomes" id="UP000283387">
    <property type="component" value="Unassembled WGS sequence"/>
</dbReference>
<accession>A0A419VVB7</accession>
<comment type="caution">
    <text evidence="2">The sequence shown here is derived from an EMBL/GenBank/DDBJ whole genome shotgun (WGS) entry which is preliminary data.</text>
</comment>
<keyword evidence="3" id="KW-1185">Reference proteome</keyword>